<gene>
    <name evidence="1" type="ORF">NPIL_129851</name>
    <name evidence="2" type="ORF">NPIL_134391</name>
</gene>
<accession>A0A8X6T855</accession>
<evidence type="ECO:0000313" key="2">
    <source>
        <dbReference type="EMBL" id="GFS80913.1"/>
    </source>
</evidence>
<protein>
    <submittedName>
        <fullName evidence="2">Uncharacterized protein</fullName>
    </submittedName>
</protein>
<keyword evidence="3" id="KW-1185">Reference proteome</keyword>
<dbReference type="EMBL" id="BMAW01096658">
    <property type="protein sequence ID" value="GFS75788.1"/>
    <property type="molecule type" value="Genomic_DNA"/>
</dbReference>
<reference evidence="2" key="1">
    <citation type="submission" date="2020-08" db="EMBL/GenBank/DDBJ databases">
        <title>Multicomponent nature underlies the extraordinary mechanical properties of spider dragline silk.</title>
        <authorList>
            <person name="Kono N."/>
            <person name="Nakamura H."/>
            <person name="Mori M."/>
            <person name="Yoshida Y."/>
            <person name="Ohtoshi R."/>
            <person name="Malay A.D."/>
            <person name="Moran D.A.P."/>
            <person name="Tomita M."/>
            <person name="Numata K."/>
            <person name="Arakawa K."/>
        </authorList>
    </citation>
    <scope>NUCLEOTIDE SEQUENCE</scope>
</reference>
<dbReference type="Proteomes" id="UP000887013">
    <property type="component" value="Unassembled WGS sequence"/>
</dbReference>
<dbReference type="AlphaFoldDB" id="A0A8X6T855"/>
<sequence>MVSLREKKIQLERIRRSKRKEFNHTFLDEEPCYIKIDFPELQDLDPIQLFDKTLPEEYIGTLEYMTKLYASQKGKIIAFDCAIISQFIRLLLLSGYQRKIIIGALLNI</sequence>
<dbReference type="OrthoDB" id="10057240at2759"/>
<dbReference type="EMBL" id="BMAW01002911">
    <property type="protein sequence ID" value="GFS80913.1"/>
    <property type="molecule type" value="Genomic_DNA"/>
</dbReference>
<organism evidence="2 3">
    <name type="scientific">Nephila pilipes</name>
    <name type="common">Giant wood spider</name>
    <name type="synonym">Nephila maculata</name>
    <dbReference type="NCBI Taxonomy" id="299642"/>
    <lineage>
        <taxon>Eukaryota</taxon>
        <taxon>Metazoa</taxon>
        <taxon>Ecdysozoa</taxon>
        <taxon>Arthropoda</taxon>
        <taxon>Chelicerata</taxon>
        <taxon>Arachnida</taxon>
        <taxon>Araneae</taxon>
        <taxon>Araneomorphae</taxon>
        <taxon>Entelegynae</taxon>
        <taxon>Araneoidea</taxon>
        <taxon>Nephilidae</taxon>
        <taxon>Nephila</taxon>
    </lineage>
</organism>
<name>A0A8X6T855_NEPPI</name>
<evidence type="ECO:0000313" key="3">
    <source>
        <dbReference type="Proteomes" id="UP000887013"/>
    </source>
</evidence>
<proteinExistence type="predicted"/>
<evidence type="ECO:0000313" key="1">
    <source>
        <dbReference type="EMBL" id="GFS75788.1"/>
    </source>
</evidence>
<comment type="caution">
    <text evidence="2">The sequence shown here is derived from an EMBL/GenBank/DDBJ whole genome shotgun (WGS) entry which is preliminary data.</text>
</comment>